<gene>
    <name evidence="2" type="ORF">WMY93_030440</name>
</gene>
<organism evidence="2 3">
    <name type="scientific">Mugilogobius chulae</name>
    <name type="common">yellowstripe goby</name>
    <dbReference type="NCBI Taxonomy" id="88201"/>
    <lineage>
        <taxon>Eukaryota</taxon>
        <taxon>Metazoa</taxon>
        <taxon>Chordata</taxon>
        <taxon>Craniata</taxon>
        <taxon>Vertebrata</taxon>
        <taxon>Euteleostomi</taxon>
        <taxon>Actinopterygii</taxon>
        <taxon>Neopterygii</taxon>
        <taxon>Teleostei</taxon>
        <taxon>Neoteleostei</taxon>
        <taxon>Acanthomorphata</taxon>
        <taxon>Gobiaria</taxon>
        <taxon>Gobiiformes</taxon>
        <taxon>Gobioidei</taxon>
        <taxon>Gobiidae</taxon>
        <taxon>Gobionellinae</taxon>
        <taxon>Mugilogobius</taxon>
    </lineage>
</organism>
<feature type="region of interest" description="Disordered" evidence="1">
    <location>
        <begin position="48"/>
        <end position="124"/>
    </location>
</feature>
<reference evidence="3" key="1">
    <citation type="submission" date="2024-04" db="EMBL/GenBank/DDBJ databases">
        <title>Salinicola lusitanus LLJ914,a marine bacterium isolated from the Okinawa Trough.</title>
        <authorList>
            <person name="Li J."/>
        </authorList>
    </citation>
    <scope>NUCLEOTIDE SEQUENCE [LARGE SCALE GENOMIC DNA]</scope>
</reference>
<feature type="compositionally biased region" description="Polar residues" evidence="1">
    <location>
        <begin position="106"/>
        <end position="124"/>
    </location>
</feature>
<feature type="compositionally biased region" description="Low complexity" evidence="1">
    <location>
        <begin position="58"/>
        <end position="69"/>
    </location>
</feature>
<accession>A0AAW0MP96</accession>
<sequence>MGMDTSLDSSLNLTDTSSSMFFLKNAAGLGLNDSLDLSKKMYQDTGLSNHISTPLRAGSGPDDTTGTSGEAEDDLSPEEEDMNSDSNDDSMAEGEREKDSAEALNASVNHSSPLESSPVEQSDP</sequence>
<keyword evidence="3" id="KW-1185">Reference proteome</keyword>
<evidence type="ECO:0000256" key="1">
    <source>
        <dbReference type="SAM" id="MobiDB-lite"/>
    </source>
</evidence>
<name>A0AAW0MP96_9GOBI</name>
<proteinExistence type="predicted"/>
<protein>
    <submittedName>
        <fullName evidence="2">Uncharacterized protein</fullName>
    </submittedName>
</protein>
<dbReference type="AlphaFoldDB" id="A0AAW0MP96"/>
<evidence type="ECO:0000313" key="2">
    <source>
        <dbReference type="EMBL" id="KAK7878604.1"/>
    </source>
</evidence>
<evidence type="ECO:0000313" key="3">
    <source>
        <dbReference type="Proteomes" id="UP001460270"/>
    </source>
</evidence>
<feature type="compositionally biased region" description="Acidic residues" evidence="1">
    <location>
        <begin position="70"/>
        <end position="92"/>
    </location>
</feature>
<comment type="caution">
    <text evidence="2">The sequence shown here is derived from an EMBL/GenBank/DDBJ whole genome shotgun (WGS) entry which is preliminary data.</text>
</comment>
<dbReference type="EMBL" id="JBBPFD010000491">
    <property type="protein sequence ID" value="KAK7878604.1"/>
    <property type="molecule type" value="Genomic_DNA"/>
</dbReference>
<dbReference type="Proteomes" id="UP001460270">
    <property type="component" value="Unassembled WGS sequence"/>
</dbReference>